<accession>A0A1V0SBG3</accession>
<feature type="region of interest" description="Disordered" evidence="1">
    <location>
        <begin position="643"/>
        <end position="662"/>
    </location>
</feature>
<evidence type="ECO:0000256" key="1">
    <source>
        <dbReference type="SAM" id="MobiDB-lite"/>
    </source>
</evidence>
<name>A0A1V0SBG3_9VIRU</name>
<reference evidence="2" key="1">
    <citation type="journal article" date="2017" name="Science">
        <title>Giant viruses with an expanded complement of translation system components.</title>
        <authorList>
            <person name="Schulz F."/>
            <person name="Yutin N."/>
            <person name="Ivanova N.N."/>
            <person name="Ortega D.R."/>
            <person name="Lee T.K."/>
            <person name="Vierheilig J."/>
            <person name="Daims H."/>
            <person name="Horn M."/>
            <person name="Wagner M."/>
            <person name="Jensen G.J."/>
            <person name="Kyrpides N.C."/>
            <person name="Koonin E.V."/>
            <person name="Woyke T."/>
        </authorList>
    </citation>
    <scope>NUCLEOTIDE SEQUENCE</scope>
    <source>
        <strain evidence="2">CTV1</strain>
    </source>
</reference>
<sequence length="662" mass="78494">MSVNPLINPIIILKMETFLFDDTFLDNDKLNELKKVIDYDNLNNNFITSHFYNNENKSLVVNKHIRSSEKVQFKDDKIFDWYEQNVVSKLNQNYDHLYFVLLRDDLEMIRYRVGDFFKKHMDTINYYSNEFLSYTCIINLQPCKQGGETIVYVNEEENRFPECGQKEGSLLIFQKQLLHEGAIVEEGEKIILVANIVVFDKTKQLDKDVLIVTIENTKQSYVIPVKDLEKFNESVYYLYYKFEKSKTPSCSIFRYTEAQLTNNEFMVFYNLIYPQNTKNSLQVLDYIGVKKSNVYSDFNNFVNGIKENSKDKYISEKQLKENNLFLCHINDYYHLLKMIDNDDIIPFQLITFETDSRNNYYNYGNKTQNIVVWFGIYDNMFVTCDYYPYYFYPNDYDDDNENKNVNSNEIESAMSNVVIYGPGHFDVNTGRKSNSKTIYHLNEIMLELNGFRKMSDITFSKYDDPYVQMNKYVVNIMKHIESHQCGGDEMSCRGNHNTKHIKLDPLYKLHDHEKISDCYNKKINVDQLKELNWLQLLNELKRICALSDIRKSNTSVSLTCNSAQYTIFDVVYKFGFVRKSALQKREKCNLDLHISEIVKHYKKGDSFDNDDKQDYQDDKFKNELKLFDFDDYTKKQDFREYAFGVDNDNDNDNDNSDDDNNN</sequence>
<protein>
    <submittedName>
        <fullName evidence="2">Prolyl 4-hydroxylase alpha subunit</fullName>
    </submittedName>
</protein>
<gene>
    <name evidence="2" type="ORF">Catovirus_2_4</name>
</gene>
<dbReference type="EMBL" id="KY684084">
    <property type="protein sequence ID" value="ARF09055.1"/>
    <property type="molecule type" value="Genomic_DNA"/>
</dbReference>
<feature type="compositionally biased region" description="Acidic residues" evidence="1">
    <location>
        <begin position="647"/>
        <end position="662"/>
    </location>
</feature>
<dbReference type="Pfam" id="PF03336">
    <property type="entry name" value="Pox_C4_C10"/>
    <property type="match status" value="1"/>
</dbReference>
<proteinExistence type="predicted"/>
<dbReference type="InterPro" id="IPR005004">
    <property type="entry name" value="Poxvirus_C4/C10"/>
</dbReference>
<organism evidence="2">
    <name type="scientific">Catovirus CTV1</name>
    <dbReference type="NCBI Taxonomy" id="1977631"/>
    <lineage>
        <taxon>Viruses</taxon>
        <taxon>Varidnaviria</taxon>
        <taxon>Bamfordvirae</taxon>
        <taxon>Nucleocytoviricota</taxon>
        <taxon>Megaviricetes</taxon>
        <taxon>Imitervirales</taxon>
        <taxon>Mimiviridae</taxon>
        <taxon>Klosneuvirinae</taxon>
        <taxon>Catovirus</taxon>
    </lineage>
</organism>
<dbReference type="Gene3D" id="2.60.120.620">
    <property type="entry name" value="q2cbj1_9rhob like domain"/>
    <property type="match status" value="1"/>
</dbReference>
<evidence type="ECO:0000313" key="2">
    <source>
        <dbReference type="EMBL" id="ARF09055.1"/>
    </source>
</evidence>